<evidence type="ECO:0000256" key="1">
    <source>
        <dbReference type="SAM" id="MobiDB-lite"/>
    </source>
</evidence>
<feature type="compositionally biased region" description="Low complexity" evidence="1">
    <location>
        <begin position="49"/>
        <end position="65"/>
    </location>
</feature>
<dbReference type="Gene3D" id="3.40.30.10">
    <property type="entry name" value="Glutaredoxin"/>
    <property type="match status" value="1"/>
</dbReference>
<dbReference type="InterPro" id="IPR036249">
    <property type="entry name" value="Thioredoxin-like_sf"/>
</dbReference>
<accession>A0ABD2XXY4</accession>
<dbReference type="PROSITE" id="PS51354">
    <property type="entry name" value="GLUTAREDOXIN_2"/>
    <property type="match status" value="1"/>
</dbReference>
<evidence type="ECO:0000313" key="4">
    <source>
        <dbReference type="Proteomes" id="UP001630127"/>
    </source>
</evidence>
<dbReference type="PANTHER" id="PTHR45669">
    <property type="entry name" value="GLUTAREDOXIN DOMAIN-CONTAINING CYSTEINE-RICH PROTEIN CG12206-RELATED"/>
    <property type="match status" value="1"/>
</dbReference>
<organism evidence="3 4">
    <name type="scientific">Cinchona calisaya</name>
    <dbReference type="NCBI Taxonomy" id="153742"/>
    <lineage>
        <taxon>Eukaryota</taxon>
        <taxon>Viridiplantae</taxon>
        <taxon>Streptophyta</taxon>
        <taxon>Embryophyta</taxon>
        <taxon>Tracheophyta</taxon>
        <taxon>Spermatophyta</taxon>
        <taxon>Magnoliopsida</taxon>
        <taxon>eudicotyledons</taxon>
        <taxon>Gunneridae</taxon>
        <taxon>Pentapetalae</taxon>
        <taxon>asterids</taxon>
        <taxon>lamiids</taxon>
        <taxon>Gentianales</taxon>
        <taxon>Rubiaceae</taxon>
        <taxon>Cinchonoideae</taxon>
        <taxon>Cinchoneae</taxon>
        <taxon>Cinchona</taxon>
    </lineage>
</organism>
<dbReference type="Pfam" id="PF23733">
    <property type="entry name" value="GRXCR1-2_C"/>
    <property type="match status" value="1"/>
</dbReference>
<dbReference type="InterPro" id="IPR002109">
    <property type="entry name" value="Glutaredoxin"/>
</dbReference>
<dbReference type="Proteomes" id="UP001630127">
    <property type="component" value="Unassembled WGS sequence"/>
</dbReference>
<protein>
    <recommendedName>
        <fullName evidence="2">Glutaredoxin domain-containing protein</fullName>
    </recommendedName>
</protein>
<dbReference type="CDD" id="cd03031">
    <property type="entry name" value="GRX_GRX_like"/>
    <property type="match status" value="1"/>
</dbReference>
<dbReference type="EMBL" id="JBJUIK010000016">
    <property type="protein sequence ID" value="KAL3499145.1"/>
    <property type="molecule type" value="Genomic_DNA"/>
</dbReference>
<dbReference type="PANTHER" id="PTHR45669:SF22">
    <property type="entry name" value="GLUTAREDOXIN DOMAIN-CONTAINING CYSTEINE-RICH PROTEIN CG12206-RELATED"/>
    <property type="match status" value="1"/>
</dbReference>
<keyword evidence="4" id="KW-1185">Reference proteome</keyword>
<reference evidence="3 4" key="1">
    <citation type="submission" date="2024-11" db="EMBL/GenBank/DDBJ databases">
        <title>A near-complete genome assembly of Cinchona calisaya.</title>
        <authorList>
            <person name="Lian D.C."/>
            <person name="Zhao X.W."/>
            <person name="Wei L."/>
        </authorList>
    </citation>
    <scope>NUCLEOTIDE SEQUENCE [LARGE SCALE GENOMIC DNA]</scope>
    <source>
        <tissue evidence="3">Nenye</tissue>
    </source>
</reference>
<dbReference type="AlphaFoldDB" id="A0ABD2XXY4"/>
<feature type="compositionally biased region" description="Low complexity" evidence="1">
    <location>
        <begin position="80"/>
        <end position="117"/>
    </location>
</feature>
<evidence type="ECO:0000259" key="2">
    <source>
        <dbReference type="Pfam" id="PF00462"/>
    </source>
</evidence>
<feature type="region of interest" description="Disordered" evidence="1">
    <location>
        <begin position="43"/>
        <end position="120"/>
    </location>
</feature>
<evidence type="ECO:0000313" key="3">
    <source>
        <dbReference type="EMBL" id="KAL3499145.1"/>
    </source>
</evidence>
<dbReference type="Pfam" id="PF00462">
    <property type="entry name" value="Glutaredoxin"/>
    <property type="match status" value="1"/>
</dbReference>
<comment type="caution">
    <text evidence="3">The sequence shown here is derived from an EMBL/GenBank/DDBJ whole genome shotgun (WGS) entry which is preliminary data.</text>
</comment>
<dbReference type="SUPFAM" id="SSF52833">
    <property type="entry name" value="Thioredoxin-like"/>
    <property type="match status" value="1"/>
</dbReference>
<sequence length="314" mass="33687">MGCVSSAFLSHDDPDCTTVGGSTAFAHHIVKLTSTTYGLLTLDPPPLPASSSDDPPSPFPTTTIIPPTPPPRFTLGEGGDPLSSDGDIIISPPLPSISKENSNPNQNLNLPNNKSSKTPPLNPSLVNLSALDEFGKLCCPPNGDNKVVIYTTTLRGIRKTFEDCNAVRSAIQGLGLLICERDISMDRGFREELRELITKLVVNEESPSPTELMIPPRVFIKGRYIGGAEEVLRLAEDGILGNLLSGLPKLRAGHNNLCEGCGGARFLPCFQCNGSCKMVTVAEAEEETDHSSPQRTVVLRQDINFGQAIKETII</sequence>
<gene>
    <name evidence="3" type="ORF">ACH5RR_038238</name>
</gene>
<name>A0ABD2XXY4_9GENT</name>
<feature type="domain" description="Glutaredoxin" evidence="2">
    <location>
        <begin position="147"/>
        <end position="225"/>
    </location>
</feature>
<proteinExistence type="predicted"/>